<evidence type="ECO:0000313" key="1">
    <source>
        <dbReference type="EMBL" id="CBI08701.1"/>
    </source>
</evidence>
<organism evidence="1">
    <name type="scientific">mine drainage metagenome</name>
    <dbReference type="NCBI Taxonomy" id="410659"/>
    <lineage>
        <taxon>unclassified sequences</taxon>
        <taxon>metagenomes</taxon>
        <taxon>ecological metagenomes</taxon>
    </lineage>
</organism>
<dbReference type="AlphaFoldDB" id="E6QN80"/>
<comment type="caution">
    <text evidence="1">The sequence shown here is derived from an EMBL/GenBank/DDBJ whole genome shotgun (WGS) entry which is preliminary data.</text>
</comment>
<protein>
    <submittedName>
        <fullName evidence="1">Uncharacterized protein</fullName>
    </submittedName>
</protein>
<name>E6QN80_9ZZZZ</name>
<dbReference type="EMBL" id="CABQ01000254">
    <property type="protein sequence ID" value="CBI08701.1"/>
    <property type="molecule type" value="Genomic_DNA"/>
</dbReference>
<reference evidence="1" key="1">
    <citation type="submission" date="2009-10" db="EMBL/GenBank/DDBJ databases">
        <title>Diversity of trophic interactions inside an arsenic-rich microbial ecosystem.</title>
        <authorList>
            <person name="Bertin P.N."/>
            <person name="Heinrich-Salmeron A."/>
            <person name="Pelletier E."/>
            <person name="Goulhen-Chollet F."/>
            <person name="Arsene-Ploetze F."/>
            <person name="Gallien S."/>
            <person name="Calteau A."/>
            <person name="Vallenet D."/>
            <person name="Casiot C."/>
            <person name="Chane-Woon-Ming B."/>
            <person name="Giloteaux L."/>
            <person name="Barakat M."/>
            <person name="Bonnefoy V."/>
            <person name="Bruneel O."/>
            <person name="Chandler M."/>
            <person name="Cleiss J."/>
            <person name="Duran R."/>
            <person name="Elbaz-Poulichet F."/>
            <person name="Fonknechten N."/>
            <person name="Lauga B."/>
            <person name="Mornico D."/>
            <person name="Ortet P."/>
            <person name="Schaeffer C."/>
            <person name="Siguier P."/>
            <person name="Alexander Thil Smith A."/>
            <person name="Van Dorsselaer A."/>
            <person name="Weissenbach J."/>
            <person name="Medigue C."/>
            <person name="Le Paslier D."/>
        </authorList>
    </citation>
    <scope>NUCLEOTIDE SEQUENCE</scope>
</reference>
<sequence length="116" mass="12779">MQCGIFSADPICRDIFGWDEAEDAFVDWEHDEPSIGGVELSRAVFSAEPATEAGVANLRLAAVEAFEERAEDAEVVEFKLDVCPVRGKRLRDILCVNQQGHSVPPLSFGECQHAFL</sequence>
<proteinExistence type="predicted"/>
<gene>
    <name evidence="1" type="ORF">CARN6_2196</name>
</gene>
<accession>E6QN80</accession>